<proteinExistence type="predicted"/>
<dbReference type="EMBL" id="AP006840">
    <property type="protein sequence ID" value="BAD39191.1"/>
    <property type="molecule type" value="Genomic_DNA"/>
</dbReference>
<evidence type="ECO:0000256" key="1">
    <source>
        <dbReference type="SAM" id="Coils"/>
    </source>
</evidence>
<dbReference type="HOGENOM" id="CLU_1805184_0_0_9"/>
<dbReference type="STRING" id="292459.STH206"/>
<dbReference type="Proteomes" id="UP000000417">
    <property type="component" value="Chromosome"/>
</dbReference>
<accession>Q67T02</accession>
<feature type="coiled-coil region" evidence="1">
    <location>
        <begin position="51"/>
        <end position="78"/>
    </location>
</feature>
<feature type="chain" id="PRO_5004269968" description="Secreted protein" evidence="2">
    <location>
        <begin position="28"/>
        <end position="143"/>
    </location>
</feature>
<evidence type="ECO:0000313" key="3">
    <source>
        <dbReference type="EMBL" id="BAD39191.1"/>
    </source>
</evidence>
<feature type="signal peptide" evidence="2">
    <location>
        <begin position="1"/>
        <end position="27"/>
    </location>
</feature>
<evidence type="ECO:0008006" key="5">
    <source>
        <dbReference type="Google" id="ProtNLM"/>
    </source>
</evidence>
<evidence type="ECO:0000256" key="2">
    <source>
        <dbReference type="SAM" id="SignalP"/>
    </source>
</evidence>
<dbReference type="KEGG" id="sth:STH206"/>
<keyword evidence="2" id="KW-0732">Signal</keyword>
<gene>
    <name evidence="3" type="ordered locus">STH206</name>
</gene>
<evidence type="ECO:0000313" key="4">
    <source>
        <dbReference type="Proteomes" id="UP000000417"/>
    </source>
</evidence>
<organism evidence="3 4">
    <name type="scientific">Symbiobacterium thermophilum (strain DSM 24528 / JCM 14929 / IAM 14863 / T)</name>
    <dbReference type="NCBI Taxonomy" id="292459"/>
    <lineage>
        <taxon>Bacteria</taxon>
        <taxon>Bacillati</taxon>
        <taxon>Bacillota</taxon>
        <taxon>Clostridia</taxon>
        <taxon>Eubacteriales</taxon>
        <taxon>Symbiobacteriaceae</taxon>
        <taxon>Symbiobacterium</taxon>
    </lineage>
</organism>
<sequence>MRGLRRWLAIALVAAWACLLLGGTSLAAGSEAEKQAPKLSPGMEQLLKDIRALRQSRLEQLNAEIDQLIDQAHRAGKITDEEAARLREWRAVRRMGLSPHASEAEVKEKLDEAVKNGRLTKEQAKRILKEWQRARRAHHKARP</sequence>
<name>Q67T02_SYMTH</name>
<protein>
    <recommendedName>
        <fullName evidence="5">Secreted protein</fullName>
    </recommendedName>
</protein>
<dbReference type="AlphaFoldDB" id="Q67T02"/>
<dbReference type="RefSeq" id="WP_011194341.1">
    <property type="nucleotide sequence ID" value="NC_006177.1"/>
</dbReference>
<reference evidence="3 4" key="1">
    <citation type="journal article" date="2004" name="Nucleic Acids Res.">
        <title>Genome sequence of Symbiobacterium thermophilum, an uncultivable bacterium that depends on microbial commensalism.</title>
        <authorList>
            <person name="Ueda K."/>
            <person name="Yamashita A."/>
            <person name="Ishikawa J."/>
            <person name="Shimada M."/>
            <person name="Watsuji T."/>
            <person name="Morimura K."/>
            <person name="Ikeda H."/>
            <person name="Hattori M."/>
            <person name="Beppu T."/>
        </authorList>
    </citation>
    <scope>NUCLEOTIDE SEQUENCE [LARGE SCALE GENOMIC DNA]</scope>
    <source>
        <strain evidence="4">T / IAM 14863</strain>
    </source>
</reference>
<keyword evidence="4" id="KW-1185">Reference proteome</keyword>
<keyword evidence="1" id="KW-0175">Coiled coil</keyword>